<dbReference type="Pfam" id="PF04542">
    <property type="entry name" value="Sigma70_r2"/>
    <property type="match status" value="1"/>
</dbReference>
<dbReference type="InterPro" id="IPR013249">
    <property type="entry name" value="RNA_pol_sigma70_r4_t2"/>
</dbReference>
<dbReference type="NCBIfam" id="TIGR02937">
    <property type="entry name" value="sigma70-ECF"/>
    <property type="match status" value="1"/>
</dbReference>
<keyword evidence="4" id="KW-0804">Transcription</keyword>
<gene>
    <name evidence="7" type="ORF">CCY01nite_26220</name>
</gene>
<dbReference type="InterPro" id="IPR007627">
    <property type="entry name" value="RNA_pol_sigma70_r2"/>
</dbReference>
<dbReference type="AlphaFoldDB" id="A0A512RL18"/>
<dbReference type="GO" id="GO:0000428">
    <property type="term" value="C:DNA-directed RNA polymerase complex"/>
    <property type="evidence" value="ECO:0007669"/>
    <property type="project" value="UniProtKB-KW"/>
</dbReference>
<evidence type="ECO:0000313" key="8">
    <source>
        <dbReference type="Proteomes" id="UP000321436"/>
    </source>
</evidence>
<evidence type="ECO:0000259" key="5">
    <source>
        <dbReference type="Pfam" id="PF04542"/>
    </source>
</evidence>
<organism evidence="7 8">
    <name type="scientific">Chitinophaga cymbidii</name>
    <dbReference type="NCBI Taxonomy" id="1096750"/>
    <lineage>
        <taxon>Bacteria</taxon>
        <taxon>Pseudomonadati</taxon>
        <taxon>Bacteroidota</taxon>
        <taxon>Chitinophagia</taxon>
        <taxon>Chitinophagales</taxon>
        <taxon>Chitinophagaceae</taxon>
        <taxon>Chitinophaga</taxon>
    </lineage>
</organism>
<feature type="domain" description="RNA polymerase sigma-70 region 2" evidence="5">
    <location>
        <begin position="25"/>
        <end position="93"/>
    </location>
</feature>
<dbReference type="RefSeq" id="WP_146862256.1">
    <property type="nucleotide sequence ID" value="NZ_BKAU01000002.1"/>
</dbReference>
<reference evidence="7 8" key="1">
    <citation type="submission" date="2019-07" db="EMBL/GenBank/DDBJ databases">
        <title>Whole genome shotgun sequence of Chitinophaga cymbidii NBRC 109752.</title>
        <authorList>
            <person name="Hosoyama A."/>
            <person name="Uohara A."/>
            <person name="Ohji S."/>
            <person name="Ichikawa N."/>
        </authorList>
    </citation>
    <scope>NUCLEOTIDE SEQUENCE [LARGE SCALE GENOMIC DNA]</scope>
    <source>
        <strain evidence="7 8">NBRC 109752</strain>
    </source>
</reference>
<dbReference type="Gene3D" id="1.10.10.10">
    <property type="entry name" value="Winged helix-like DNA-binding domain superfamily/Winged helix DNA-binding domain"/>
    <property type="match status" value="1"/>
</dbReference>
<dbReference type="EMBL" id="BKAU01000002">
    <property type="protein sequence ID" value="GEP96362.1"/>
    <property type="molecule type" value="Genomic_DNA"/>
</dbReference>
<dbReference type="InterPro" id="IPR036388">
    <property type="entry name" value="WH-like_DNA-bd_sf"/>
</dbReference>
<dbReference type="Gene3D" id="1.10.1740.10">
    <property type="match status" value="1"/>
</dbReference>
<dbReference type="SUPFAM" id="SSF88659">
    <property type="entry name" value="Sigma3 and sigma4 domains of RNA polymerase sigma factors"/>
    <property type="match status" value="1"/>
</dbReference>
<evidence type="ECO:0000259" key="6">
    <source>
        <dbReference type="Pfam" id="PF08281"/>
    </source>
</evidence>
<dbReference type="GO" id="GO:0006352">
    <property type="term" value="P:DNA-templated transcription initiation"/>
    <property type="evidence" value="ECO:0007669"/>
    <property type="project" value="InterPro"/>
</dbReference>
<name>A0A512RL18_9BACT</name>
<feature type="domain" description="RNA polymerase sigma factor 70 region 4 type 2" evidence="6">
    <location>
        <begin position="126"/>
        <end position="177"/>
    </location>
</feature>
<dbReference type="CDD" id="cd06171">
    <property type="entry name" value="Sigma70_r4"/>
    <property type="match status" value="1"/>
</dbReference>
<dbReference type="GO" id="GO:0016987">
    <property type="term" value="F:sigma factor activity"/>
    <property type="evidence" value="ECO:0007669"/>
    <property type="project" value="UniProtKB-KW"/>
</dbReference>
<keyword evidence="7" id="KW-0240">DNA-directed RNA polymerase</keyword>
<comment type="similarity">
    <text evidence="1">Belongs to the sigma-70 factor family. ECF subfamily.</text>
</comment>
<dbReference type="PANTHER" id="PTHR43133">
    <property type="entry name" value="RNA POLYMERASE ECF-TYPE SIGMA FACTO"/>
    <property type="match status" value="1"/>
</dbReference>
<dbReference type="InterPro" id="IPR013324">
    <property type="entry name" value="RNA_pol_sigma_r3/r4-like"/>
</dbReference>
<dbReference type="InterPro" id="IPR039425">
    <property type="entry name" value="RNA_pol_sigma-70-like"/>
</dbReference>
<dbReference type="PANTHER" id="PTHR43133:SF46">
    <property type="entry name" value="RNA POLYMERASE SIGMA-70 FACTOR ECF SUBFAMILY"/>
    <property type="match status" value="1"/>
</dbReference>
<dbReference type="InterPro" id="IPR013325">
    <property type="entry name" value="RNA_pol_sigma_r2"/>
</dbReference>
<keyword evidence="3" id="KW-0731">Sigma factor</keyword>
<dbReference type="GO" id="GO:0003677">
    <property type="term" value="F:DNA binding"/>
    <property type="evidence" value="ECO:0007669"/>
    <property type="project" value="InterPro"/>
</dbReference>
<dbReference type="SUPFAM" id="SSF88946">
    <property type="entry name" value="Sigma2 domain of RNA polymerase sigma factors"/>
    <property type="match status" value="1"/>
</dbReference>
<proteinExistence type="inferred from homology"/>
<protein>
    <submittedName>
        <fullName evidence="7">DNA-directed RNA polymerase sigma-70 factor</fullName>
    </submittedName>
</protein>
<keyword evidence="8" id="KW-1185">Reference proteome</keyword>
<evidence type="ECO:0000313" key="7">
    <source>
        <dbReference type="EMBL" id="GEP96362.1"/>
    </source>
</evidence>
<sequence>MAEILYTQEYWRQLQKGNTDALSALYQLHYIGLINYGVKLTGDRDLANDCFINVLLELWDKRHTLPDVTNVRAYLITCLHRRILLEIRSDKRRNNSHREILPEEPSEVSYEAYLTALEGNDEFTRLLATAFRRLTQRQQQLLRMKFYENLDYDHIAQACGITKRTAYNIIHDALKQLKNELKGYEQATGLTIPTPTLLILGIYFLFQ</sequence>
<dbReference type="Proteomes" id="UP000321436">
    <property type="component" value="Unassembled WGS sequence"/>
</dbReference>
<evidence type="ECO:0000256" key="1">
    <source>
        <dbReference type="ARBA" id="ARBA00010641"/>
    </source>
</evidence>
<dbReference type="InterPro" id="IPR014284">
    <property type="entry name" value="RNA_pol_sigma-70_dom"/>
</dbReference>
<accession>A0A512RL18</accession>
<evidence type="ECO:0000256" key="3">
    <source>
        <dbReference type="ARBA" id="ARBA00023082"/>
    </source>
</evidence>
<dbReference type="OrthoDB" id="9150024at2"/>
<comment type="caution">
    <text evidence="7">The sequence shown here is derived from an EMBL/GenBank/DDBJ whole genome shotgun (WGS) entry which is preliminary data.</text>
</comment>
<keyword evidence="2" id="KW-0805">Transcription regulation</keyword>
<evidence type="ECO:0000256" key="4">
    <source>
        <dbReference type="ARBA" id="ARBA00023163"/>
    </source>
</evidence>
<evidence type="ECO:0000256" key="2">
    <source>
        <dbReference type="ARBA" id="ARBA00023015"/>
    </source>
</evidence>
<dbReference type="Pfam" id="PF08281">
    <property type="entry name" value="Sigma70_r4_2"/>
    <property type="match status" value="1"/>
</dbReference>